<feature type="compositionally biased region" description="Basic and acidic residues" evidence="1">
    <location>
        <begin position="1"/>
        <end position="12"/>
    </location>
</feature>
<evidence type="ECO:0000313" key="2">
    <source>
        <dbReference type="EMBL" id="CAF4572767.1"/>
    </source>
</evidence>
<feature type="compositionally biased region" description="Polar residues" evidence="1">
    <location>
        <begin position="43"/>
        <end position="52"/>
    </location>
</feature>
<dbReference type="Proteomes" id="UP000681967">
    <property type="component" value="Unassembled WGS sequence"/>
</dbReference>
<comment type="caution">
    <text evidence="3">The sequence shown here is derived from an EMBL/GenBank/DDBJ whole genome shotgun (WGS) entry which is preliminary data.</text>
</comment>
<proteinExistence type="predicted"/>
<protein>
    <submittedName>
        <fullName evidence="3">Uncharacterized protein</fullName>
    </submittedName>
</protein>
<sequence>MKRKRAHDDKLILKHGKKDQSLPEINNDSDDDDQRKTLEVDNMTITIQDPNG</sequence>
<gene>
    <name evidence="2" type="ORF">BYL167_LOCUS38980</name>
    <name evidence="3" type="ORF">BYL167_LOCUS41481</name>
    <name evidence="4" type="ORF">GIL414_LOCUS52425</name>
</gene>
<evidence type="ECO:0000313" key="4">
    <source>
        <dbReference type="EMBL" id="CAF4913167.1"/>
    </source>
</evidence>
<dbReference type="EMBL" id="CAJOBJ010179593">
    <property type="protein sequence ID" value="CAF4913167.1"/>
    <property type="molecule type" value="Genomic_DNA"/>
</dbReference>
<feature type="non-terminal residue" evidence="3">
    <location>
        <position position="1"/>
    </location>
</feature>
<dbReference type="EMBL" id="CAJOBH010105357">
    <property type="protein sequence ID" value="CAF4633997.1"/>
    <property type="molecule type" value="Genomic_DNA"/>
</dbReference>
<evidence type="ECO:0000313" key="3">
    <source>
        <dbReference type="EMBL" id="CAF4633997.1"/>
    </source>
</evidence>
<dbReference type="EMBL" id="CAJOBH010092663">
    <property type="protein sequence ID" value="CAF4572767.1"/>
    <property type="molecule type" value="Genomic_DNA"/>
</dbReference>
<dbReference type="AlphaFoldDB" id="A0A8S2ZJ57"/>
<evidence type="ECO:0000256" key="1">
    <source>
        <dbReference type="SAM" id="MobiDB-lite"/>
    </source>
</evidence>
<name>A0A8S2ZJ57_9BILA</name>
<reference evidence="3" key="1">
    <citation type="submission" date="2021-02" db="EMBL/GenBank/DDBJ databases">
        <authorList>
            <person name="Nowell W R."/>
        </authorList>
    </citation>
    <scope>NUCLEOTIDE SEQUENCE</scope>
</reference>
<accession>A0A8S2ZJ57</accession>
<evidence type="ECO:0000313" key="5">
    <source>
        <dbReference type="Proteomes" id="UP000681967"/>
    </source>
</evidence>
<feature type="region of interest" description="Disordered" evidence="1">
    <location>
        <begin position="1"/>
        <end position="52"/>
    </location>
</feature>
<dbReference type="Proteomes" id="UP000681720">
    <property type="component" value="Unassembled WGS sequence"/>
</dbReference>
<organism evidence="3 5">
    <name type="scientific">Rotaria magnacalcarata</name>
    <dbReference type="NCBI Taxonomy" id="392030"/>
    <lineage>
        <taxon>Eukaryota</taxon>
        <taxon>Metazoa</taxon>
        <taxon>Spiralia</taxon>
        <taxon>Gnathifera</taxon>
        <taxon>Rotifera</taxon>
        <taxon>Eurotatoria</taxon>
        <taxon>Bdelloidea</taxon>
        <taxon>Philodinida</taxon>
        <taxon>Philodinidae</taxon>
        <taxon>Rotaria</taxon>
    </lineage>
</organism>